<evidence type="ECO:0000259" key="8">
    <source>
        <dbReference type="Pfam" id="PF01435"/>
    </source>
</evidence>
<reference evidence="10" key="1">
    <citation type="journal article" date="2014" name="Int. J. Syst. Evol. Microbiol.">
        <title>Complete genome sequence of Corynebacterium casei LMG S-19264T (=DSM 44701T), isolated from a smear-ripened cheese.</title>
        <authorList>
            <consortium name="US DOE Joint Genome Institute (JGI-PGF)"/>
            <person name="Walter F."/>
            <person name="Albersmeier A."/>
            <person name="Kalinowski J."/>
            <person name="Ruckert C."/>
        </authorList>
    </citation>
    <scope>NUCLEOTIDE SEQUENCE</scope>
    <source>
        <strain evidence="10">CGMCC 1.10998</strain>
    </source>
</reference>
<evidence type="ECO:0000256" key="7">
    <source>
        <dbReference type="SAM" id="Phobius"/>
    </source>
</evidence>
<accession>A0A916UCP1</accession>
<dbReference type="GO" id="GO:0051603">
    <property type="term" value="P:proteolysis involved in protein catabolic process"/>
    <property type="evidence" value="ECO:0007669"/>
    <property type="project" value="TreeGrafter"/>
</dbReference>
<evidence type="ECO:0000256" key="2">
    <source>
        <dbReference type="ARBA" id="ARBA00022723"/>
    </source>
</evidence>
<sequence length="350" mass="38268">MISANYFDGRNGKLHQVDVSVDKEAISLFGVDITRSFLKTATQVLEPFERAPCVLSFPDGSRCEVHESSAKAELLALLAYRKSFVMRWQDKWPGALLALVVMLFALFAGYWWGIPWAVDQVVPLIPDSAEKKLGDEVLAGLDSGLFQPSKLSKERQQQAQDIFAAIKPAVTRIPVRLVFRDAKSVGPNGLALPNGTIVVTDAMVDHITGVGSDLSGFLADEFAGVLAHEMGHIQYRHSLKNLLHGSVLAVATGTLFGDFSALAAAAPTLVLQGQYSREMETQADDYAVMLLKQHGISPSHMADLFESLEKRNKRNLASGIPLWMRATTDYLASHPPTEQRAARLRQAAGQ</sequence>
<dbReference type="Pfam" id="PF01435">
    <property type="entry name" value="Peptidase_M48"/>
    <property type="match status" value="1"/>
</dbReference>
<dbReference type="GO" id="GO:0004222">
    <property type="term" value="F:metalloendopeptidase activity"/>
    <property type="evidence" value="ECO:0007669"/>
    <property type="project" value="InterPro"/>
</dbReference>
<keyword evidence="5 6" id="KW-0482">Metalloprotease</keyword>
<keyword evidence="7" id="KW-0812">Transmembrane</keyword>
<keyword evidence="4 6" id="KW-0862">Zinc</keyword>
<evidence type="ECO:0000259" key="9">
    <source>
        <dbReference type="Pfam" id="PF23368"/>
    </source>
</evidence>
<dbReference type="Gene3D" id="3.30.2010.10">
    <property type="entry name" value="Metalloproteases ('zincins'), catalytic domain"/>
    <property type="match status" value="1"/>
</dbReference>
<keyword evidence="1 6" id="KW-0645">Protease</keyword>
<dbReference type="RefSeq" id="WP_188565128.1">
    <property type="nucleotide sequence ID" value="NZ_BMED01000001.1"/>
</dbReference>
<evidence type="ECO:0000256" key="1">
    <source>
        <dbReference type="ARBA" id="ARBA00022670"/>
    </source>
</evidence>
<keyword evidence="2" id="KW-0479">Metal-binding</keyword>
<feature type="domain" description="DUF7092" evidence="9">
    <location>
        <begin position="1"/>
        <end position="76"/>
    </location>
</feature>
<keyword evidence="7" id="KW-0472">Membrane</keyword>
<protein>
    <submittedName>
        <fullName evidence="10">Peptidase M48</fullName>
    </submittedName>
</protein>
<feature type="transmembrane region" description="Helical" evidence="7">
    <location>
        <begin position="92"/>
        <end position="113"/>
    </location>
</feature>
<dbReference type="InterPro" id="IPR001915">
    <property type="entry name" value="Peptidase_M48"/>
</dbReference>
<dbReference type="Pfam" id="PF23368">
    <property type="entry name" value="DUF7092"/>
    <property type="match status" value="1"/>
</dbReference>
<gene>
    <name evidence="10" type="ORF">GCM10011396_13180</name>
</gene>
<evidence type="ECO:0000313" key="10">
    <source>
        <dbReference type="EMBL" id="GGC67526.1"/>
    </source>
</evidence>
<keyword evidence="11" id="KW-1185">Reference proteome</keyword>
<keyword evidence="3 6" id="KW-0378">Hydrolase</keyword>
<evidence type="ECO:0000256" key="6">
    <source>
        <dbReference type="RuleBase" id="RU003983"/>
    </source>
</evidence>
<dbReference type="EMBL" id="BMED01000001">
    <property type="protein sequence ID" value="GGC67526.1"/>
    <property type="molecule type" value="Genomic_DNA"/>
</dbReference>
<comment type="similarity">
    <text evidence="6">Belongs to the peptidase M48 family.</text>
</comment>
<keyword evidence="7" id="KW-1133">Transmembrane helix</keyword>
<comment type="cofactor">
    <cofactor evidence="6">
        <name>Zn(2+)</name>
        <dbReference type="ChEBI" id="CHEBI:29105"/>
    </cofactor>
    <text evidence="6">Binds 1 zinc ion per subunit.</text>
</comment>
<feature type="domain" description="Peptidase M48" evidence="8">
    <location>
        <begin position="188"/>
        <end position="347"/>
    </location>
</feature>
<dbReference type="CDD" id="cd07332">
    <property type="entry name" value="M48C_Oma1_like"/>
    <property type="match status" value="1"/>
</dbReference>
<dbReference type="InterPro" id="IPR055518">
    <property type="entry name" value="DUF7092"/>
</dbReference>
<dbReference type="InterPro" id="IPR051156">
    <property type="entry name" value="Mito/Outer_Membr_Metalloprot"/>
</dbReference>
<evidence type="ECO:0000256" key="3">
    <source>
        <dbReference type="ARBA" id="ARBA00022801"/>
    </source>
</evidence>
<dbReference type="PANTHER" id="PTHR22726:SF1">
    <property type="entry name" value="METALLOENDOPEPTIDASE OMA1, MITOCHONDRIAL"/>
    <property type="match status" value="1"/>
</dbReference>
<reference evidence="10" key="2">
    <citation type="submission" date="2020-09" db="EMBL/GenBank/DDBJ databases">
        <authorList>
            <person name="Sun Q."/>
            <person name="Zhou Y."/>
        </authorList>
    </citation>
    <scope>NUCLEOTIDE SEQUENCE</scope>
    <source>
        <strain evidence="10">CGMCC 1.10998</strain>
    </source>
</reference>
<dbReference type="AlphaFoldDB" id="A0A916UCP1"/>
<dbReference type="Proteomes" id="UP000637423">
    <property type="component" value="Unassembled WGS sequence"/>
</dbReference>
<evidence type="ECO:0000256" key="4">
    <source>
        <dbReference type="ARBA" id="ARBA00022833"/>
    </source>
</evidence>
<dbReference type="GO" id="GO:0046872">
    <property type="term" value="F:metal ion binding"/>
    <property type="evidence" value="ECO:0007669"/>
    <property type="project" value="UniProtKB-KW"/>
</dbReference>
<organism evidence="10 11">
    <name type="scientific">Undibacterium terreum</name>
    <dbReference type="NCBI Taxonomy" id="1224302"/>
    <lineage>
        <taxon>Bacteria</taxon>
        <taxon>Pseudomonadati</taxon>
        <taxon>Pseudomonadota</taxon>
        <taxon>Betaproteobacteria</taxon>
        <taxon>Burkholderiales</taxon>
        <taxon>Oxalobacteraceae</taxon>
        <taxon>Undibacterium</taxon>
    </lineage>
</organism>
<proteinExistence type="inferred from homology"/>
<dbReference type="PANTHER" id="PTHR22726">
    <property type="entry name" value="METALLOENDOPEPTIDASE OMA1"/>
    <property type="match status" value="1"/>
</dbReference>
<comment type="caution">
    <text evidence="10">The sequence shown here is derived from an EMBL/GenBank/DDBJ whole genome shotgun (WGS) entry which is preliminary data.</text>
</comment>
<dbReference type="GO" id="GO:0016020">
    <property type="term" value="C:membrane"/>
    <property type="evidence" value="ECO:0007669"/>
    <property type="project" value="TreeGrafter"/>
</dbReference>
<evidence type="ECO:0000313" key="11">
    <source>
        <dbReference type="Proteomes" id="UP000637423"/>
    </source>
</evidence>
<name>A0A916UCP1_9BURK</name>
<evidence type="ECO:0000256" key="5">
    <source>
        <dbReference type="ARBA" id="ARBA00023049"/>
    </source>
</evidence>